<feature type="transmembrane region" description="Helical" evidence="7">
    <location>
        <begin position="42"/>
        <end position="63"/>
    </location>
</feature>
<comment type="subcellular location">
    <subcellularLocation>
        <location evidence="1">Cell membrane</location>
        <topology evidence="1">Multi-pass membrane protein</topology>
    </subcellularLocation>
</comment>
<evidence type="ECO:0008006" key="10">
    <source>
        <dbReference type="Google" id="ProtNLM"/>
    </source>
</evidence>
<evidence type="ECO:0000313" key="8">
    <source>
        <dbReference type="EMBL" id="AYC36852.1"/>
    </source>
</evidence>
<dbReference type="EMBL" id="CP032427">
    <property type="protein sequence ID" value="AYC36852.1"/>
    <property type="molecule type" value="Genomic_DNA"/>
</dbReference>
<reference evidence="8 9" key="1">
    <citation type="submission" date="2018-09" db="EMBL/GenBank/DDBJ databases">
        <title>Production of Trimethoprim by Streptomyces sp. 3E-1.</title>
        <authorList>
            <person name="Kang H.J."/>
            <person name="Kim S.B."/>
        </authorList>
    </citation>
    <scope>NUCLEOTIDE SEQUENCE [LARGE SCALE GENOMIC DNA]</scope>
    <source>
        <strain evidence="8 9">3E-1</strain>
    </source>
</reference>
<dbReference type="PANTHER" id="PTHR23513">
    <property type="entry name" value="INTEGRAL MEMBRANE EFFLUX PROTEIN-RELATED"/>
    <property type="match status" value="1"/>
</dbReference>
<evidence type="ECO:0000256" key="3">
    <source>
        <dbReference type="ARBA" id="ARBA00022692"/>
    </source>
</evidence>
<feature type="region of interest" description="Disordered" evidence="6">
    <location>
        <begin position="102"/>
        <end position="124"/>
    </location>
</feature>
<accession>A0AAI8KW07</accession>
<sequence length="438" mass="44307">MVAAAKAGTPAETIGAVFAARFVALGGVVLFSGALLDRFDPVRAAVVADSTRVVALAVLAFAWDGRLDAVVVAVAVLVGLCEAVSEPALLVIAPRVLDERSPTAAAGPTAGPAPAEDAKDAKDAEDAEVTAAYGLLEGLRNVSGMVGPTLAAAVVAGLGSSAGAVLAAVTFGLSAVATRWAGAHLVAGSRSGAPAQKPDPARAEPEPPRPGSDGPGEPEPEPSLLHSALQGLIVLWRIPWLRSVQLLAVIHVVFAVGPWMVALPVFLVEGGHSATLYGIVLGAFAIGNAVGALVGGRIGGPRRGLYALALLSLYGLTVLAPVASGSLVLLTVAFVAGGIGQQAFDVAKMTGLRRDVPEELHGRAFSADFFFSFASLPLGQLLGAALLRFADPRTIMLWGGALVLVSTAAVTLRPDVRRFSSAPAAASVPAAPTPLVER</sequence>
<evidence type="ECO:0000256" key="5">
    <source>
        <dbReference type="ARBA" id="ARBA00023136"/>
    </source>
</evidence>
<keyword evidence="3 7" id="KW-0812">Transmembrane</keyword>
<name>A0AAI8KW07_9ACTN</name>
<dbReference type="InterPro" id="IPR036259">
    <property type="entry name" value="MFS_trans_sf"/>
</dbReference>
<keyword evidence="5 7" id="KW-0472">Membrane</keyword>
<dbReference type="Pfam" id="PF07690">
    <property type="entry name" value="MFS_1"/>
    <property type="match status" value="1"/>
</dbReference>
<evidence type="ECO:0000256" key="1">
    <source>
        <dbReference type="ARBA" id="ARBA00004651"/>
    </source>
</evidence>
<dbReference type="SUPFAM" id="SSF103473">
    <property type="entry name" value="MFS general substrate transporter"/>
    <property type="match status" value="1"/>
</dbReference>
<proteinExistence type="predicted"/>
<feature type="transmembrane region" description="Helical" evidence="7">
    <location>
        <begin position="395"/>
        <end position="412"/>
    </location>
</feature>
<feature type="transmembrane region" description="Helical" evidence="7">
    <location>
        <begin position="69"/>
        <end position="92"/>
    </location>
</feature>
<evidence type="ECO:0000256" key="7">
    <source>
        <dbReference type="SAM" id="Phobius"/>
    </source>
</evidence>
<dbReference type="GO" id="GO:0022857">
    <property type="term" value="F:transmembrane transporter activity"/>
    <property type="evidence" value="ECO:0007669"/>
    <property type="project" value="InterPro"/>
</dbReference>
<evidence type="ECO:0000313" key="9">
    <source>
        <dbReference type="Proteomes" id="UP000265765"/>
    </source>
</evidence>
<dbReference type="Gene3D" id="1.20.1250.20">
    <property type="entry name" value="MFS general substrate transporter like domains"/>
    <property type="match status" value="1"/>
</dbReference>
<protein>
    <recommendedName>
        <fullName evidence="10">MFS transporter</fullName>
    </recommendedName>
</protein>
<feature type="transmembrane region" description="Helical" evidence="7">
    <location>
        <begin position="305"/>
        <end position="322"/>
    </location>
</feature>
<dbReference type="AlphaFoldDB" id="A0AAI8KW07"/>
<dbReference type="PANTHER" id="PTHR23513:SF6">
    <property type="entry name" value="MAJOR FACILITATOR SUPERFAMILY ASSOCIATED DOMAIN-CONTAINING PROTEIN"/>
    <property type="match status" value="1"/>
</dbReference>
<dbReference type="Proteomes" id="UP000265765">
    <property type="component" value="Chromosome"/>
</dbReference>
<keyword evidence="2" id="KW-1003">Cell membrane</keyword>
<dbReference type="GO" id="GO:0005886">
    <property type="term" value="C:plasma membrane"/>
    <property type="evidence" value="ECO:0007669"/>
    <property type="project" value="UniProtKB-SubCell"/>
</dbReference>
<evidence type="ECO:0000256" key="4">
    <source>
        <dbReference type="ARBA" id="ARBA00022989"/>
    </source>
</evidence>
<evidence type="ECO:0000256" key="2">
    <source>
        <dbReference type="ARBA" id="ARBA00022475"/>
    </source>
</evidence>
<dbReference type="InterPro" id="IPR011701">
    <property type="entry name" value="MFS"/>
</dbReference>
<dbReference type="KEGG" id="sge:DWG14_01062"/>
<keyword evidence="4 7" id="KW-1133">Transmembrane helix</keyword>
<feature type="compositionally biased region" description="Low complexity" evidence="6">
    <location>
        <begin position="102"/>
        <end position="115"/>
    </location>
</feature>
<organism evidence="8 9">
    <name type="scientific">Streptomyces griseorubiginosus</name>
    <dbReference type="NCBI Taxonomy" id="67304"/>
    <lineage>
        <taxon>Bacteria</taxon>
        <taxon>Bacillati</taxon>
        <taxon>Actinomycetota</taxon>
        <taxon>Actinomycetes</taxon>
        <taxon>Kitasatosporales</taxon>
        <taxon>Streptomycetaceae</taxon>
        <taxon>Streptomyces</taxon>
    </lineage>
</organism>
<feature type="transmembrane region" description="Helical" evidence="7">
    <location>
        <begin position="14"/>
        <end position="35"/>
    </location>
</feature>
<evidence type="ECO:0000256" key="6">
    <source>
        <dbReference type="SAM" id="MobiDB-lite"/>
    </source>
</evidence>
<gene>
    <name evidence="8" type="ORF">DWG14_01062</name>
</gene>
<feature type="transmembrane region" description="Helical" evidence="7">
    <location>
        <begin position="246"/>
        <end position="268"/>
    </location>
</feature>
<feature type="transmembrane region" description="Helical" evidence="7">
    <location>
        <begin position="368"/>
        <end position="389"/>
    </location>
</feature>
<feature type="region of interest" description="Disordered" evidence="6">
    <location>
        <begin position="188"/>
        <end position="221"/>
    </location>
</feature>
<feature type="transmembrane region" description="Helical" evidence="7">
    <location>
        <begin position="274"/>
        <end position="293"/>
    </location>
</feature>